<dbReference type="EMBL" id="CP135076">
    <property type="protein sequence ID" value="WNO54279.1"/>
    <property type="molecule type" value="Genomic_DNA"/>
</dbReference>
<dbReference type="RefSeq" id="WP_313916590.1">
    <property type="nucleotide sequence ID" value="NZ_CP135076.1"/>
</dbReference>
<sequence>MTGRGRPLRFLLLMSTCWITIRVAWLWPQTGSLPEAIRRAVPVSAPRHEIAASVHLQPSLAPAHHAAAPVHSAPASPAEPAALPWLRYALAPPQQQPRGANRLALALVGMIPADQAVPLREPLSEATFPRERDDGRWQASAWLYVRGDRPAGALDTTAPQLGGSQTGARATYALDSGAGLSAVGRAAAPLHGTGAETAFGIQWRPDSLPVALVAQQRLGLDGQEGGPELSVIGGNGPTPVAPDLDLETYGQAGAVFRDRTDYYAAGAVRLSHPVAEIENRAVRVGIGSWISTQRGATRIDIGPTAIIRLPVEGAGVRLSLDWRQRMAGDARPGSGPALTLGADF</sequence>
<evidence type="ECO:0000313" key="2">
    <source>
        <dbReference type="Proteomes" id="UP001302249"/>
    </source>
</evidence>
<dbReference type="Proteomes" id="UP001302249">
    <property type="component" value="Chromosome"/>
</dbReference>
<organism evidence="1 2">
    <name type="scientific">Stakelama saccharophila</name>
    <dbReference type="NCBI Taxonomy" id="3075605"/>
    <lineage>
        <taxon>Bacteria</taxon>
        <taxon>Pseudomonadati</taxon>
        <taxon>Pseudomonadota</taxon>
        <taxon>Alphaproteobacteria</taxon>
        <taxon>Sphingomonadales</taxon>
        <taxon>Sphingomonadaceae</taxon>
        <taxon>Stakelama</taxon>
    </lineage>
</organism>
<proteinExistence type="predicted"/>
<keyword evidence="2" id="KW-1185">Reference proteome</keyword>
<name>A0ABZ0BDA4_9SPHN</name>
<accession>A0ABZ0BDA4</accession>
<evidence type="ECO:0000313" key="1">
    <source>
        <dbReference type="EMBL" id="WNO54279.1"/>
    </source>
</evidence>
<protein>
    <submittedName>
        <fullName evidence="1">Uncharacterized protein</fullName>
    </submittedName>
</protein>
<gene>
    <name evidence="1" type="ORF">RPR59_03175</name>
</gene>
<reference evidence="1 2" key="1">
    <citation type="submission" date="2023-09" db="EMBL/GenBank/DDBJ databases">
        <authorList>
            <person name="Rey-Velasco X."/>
        </authorList>
    </citation>
    <scope>NUCLEOTIDE SEQUENCE [LARGE SCALE GENOMIC DNA]</scope>
    <source>
        <strain evidence="1 2">W311</strain>
    </source>
</reference>